<proteinExistence type="predicted"/>
<dbReference type="SUPFAM" id="SSF51569">
    <property type="entry name" value="Aldolase"/>
    <property type="match status" value="1"/>
</dbReference>
<reference evidence="2 3" key="1">
    <citation type="journal article" date="2010" name="Stand. Genomic Sci.">
        <title>Complete genome sequence of Spirochaeta smaragdinae type strain (SEBR 4228).</title>
        <authorList>
            <person name="Mavromatis K."/>
            <person name="Yasawong M."/>
            <person name="Chertkov O."/>
            <person name="Lapidus A."/>
            <person name="Lucas S."/>
            <person name="Nolan M."/>
            <person name="Del Rio T.G."/>
            <person name="Tice H."/>
            <person name="Cheng J.F."/>
            <person name="Pitluck S."/>
            <person name="Liolios K."/>
            <person name="Ivanova N."/>
            <person name="Tapia R."/>
            <person name="Han C."/>
            <person name="Bruce D."/>
            <person name="Goodwin L."/>
            <person name="Pati A."/>
            <person name="Chen A."/>
            <person name="Palaniappan K."/>
            <person name="Land M."/>
            <person name="Hauser L."/>
            <person name="Chang Y.J."/>
            <person name="Jeffries C.D."/>
            <person name="Detter J.C."/>
            <person name="Rohde M."/>
            <person name="Brambilla E."/>
            <person name="Spring S."/>
            <person name="Goker M."/>
            <person name="Sikorski J."/>
            <person name="Woyke T."/>
            <person name="Bristow J."/>
            <person name="Eisen J.A."/>
            <person name="Markowitz V."/>
            <person name="Hugenholtz P."/>
            <person name="Klenk H.P."/>
            <person name="Kyrpides N.C."/>
        </authorList>
    </citation>
    <scope>NUCLEOTIDE SEQUENCE [LARGE SCALE GENOMIC DNA]</scope>
    <source>
        <strain evidence="3">DSM 11293 / JCM 15392 / SEBR 4228</strain>
    </source>
</reference>
<dbReference type="GO" id="GO:0005975">
    <property type="term" value="P:carbohydrate metabolic process"/>
    <property type="evidence" value="ECO:0007669"/>
    <property type="project" value="InterPro"/>
</dbReference>
<dbReference type="HOGENOM" id="CLU_1282155_0_0_12"/>
<accession>E1R6G7</accession>
<protein>
    <submittedName>
        <fullName evidence="2">Transaldolase</fullName>
    </submittedName>
</protein>
<dbReference type="eggNOG" id="COG0176">
    <property type="taxonomic scope" value="Bacteria"/>
</dbReference>
<evidence type="ECO:0000313" key="3">
    <source>
        <dbReference type="Proteomes" id="UP000002318"/>
    </source>
</evidence>
<dbReference type="EMBL" id="CP002116">
    <property type="protein sequence ID" value="ADK80985.1"/>
    <property type="molecule type" value="Genomic_DNA"/>
</dbReference>
<dbReference type="OrthoDB" id="9807051at2"/>
<dbReference type="Pfam" id="PF00923">
    <property type="entry name" value="TAL_FSA"/>
    <property type="match status" value="1"/>
</dbReference>
<keyword evidence="3" id="KW-1185">Reference proteome</keyword>
<dbReference type="KEGG" id="ssm:Spirs_1859"/>
<dbReference type="AlphaFoldDB" id="E1R6G7"/>
<dbReference type="Gene3D" id="3.20.20.70">
    <property type="entry name" value="Aldolase class I"/>
    <property type="match status" value="1"/>
</dbReference>
<dbReference type="STRING" id="573413.Spirs_1859"/>
<evidence type="ECO:0000313" key="2">
    <source>
        <dbReference type="EMBL" id="ADK80985.1"/>
    </source>
</evidence>
<gene>
    <name evidence="2" type="ordered locus">Spirs_1859</name>
</gene>
<dbReference type="Proteomes" id="UP000002318">
    <property type="component" value="Chromosome"/>
</dbReference>
<organism evidence="2 3">
    <name type="scientific">Sediminispirochaeta smaragdinae (strain DSM 11293 / JCM 15392 / SEBR 4228)</name>
    <name type="common">Spirochaeta smaragdinae</name>
    <dbReference type="NCBI Taxonomy" id="573413"/>
    <lineage>
        <taxon>Bacteria</taxon>
        <taxon>Pseudomonadati</taxon>
        <taxon>Spirochaetota</taxon>
        <taxon>Spirochaetia</taxon>
        <taxon>Spirochaetales</taxon>
        <taxon>Spirochaetaceae</taxon>
        <taxon>Sediminispirochaeta</taxon>
    </lineage>
</organism>
<evidence type="ECO:0000256" key="1">
    <source>
        <dbReference type="ARBA" id="ARBA00023270"/>
    </source>
</evidence>
<dbReference type="InterPro" id="IPR013785">
    <property type="entry name" value="Aldolase_TIM"/>
</dbReference>
<name>E1R6G7_SEDSS</name>
<keyword evidence="1" id="KW-0704">Schiff base</keyword>
<dbReference type="InterPro" id="IPR018225">
    <property type="entry name" value="Transaldolase_AS"/>
</dbReference>
<dbReference type="InterPro" id="IPR001585">
    <property type="entry name" value="TAL/FSA"/>
</dbReference>
<sequence length="215" mass="24651">MDFWLATANMRRIETCLRYGFFKGVITNPHVVSLENKNKVELFRDIISIADIAYFQLKDGSTKEMLEEAERMLSINPEKIRIKVPASLEGIEVIRRLADRNIPTMATVVPTSSWMLLASAAGAKQIAPYSGMLQKRNIMSKMEGVIKMQKIIDRQQLNIEICTGIYHATEIETYAEQGIKSGFIWEKDVESFLRQDLVDEAIEAFHADWQNIENY</sequence>
<dbReference type="PROSITE" id="PS00958">
    <property type="entry name" value="TRANSALDOLASE_2"/>
    <property type="match status" value="1"/>
</dbReference>
<dbReference type="RefSeq" id="WP_013254449.1">
    <property type="nucleotide sequence ID" value="NC_014364.1"/>
</dbReference>